<dbReference type="EnsemblPlants" id="KEH39436">
    <property type="protein sequence ID" value="KEH39436"/>
    <property type="gene ID" value="MTR_2g096910"/>
</dbReference>
<proteinExistence type="predicted"/>
<organism evidence="1 3">
    <name type="scientific">Medicago truncatula</name>
    <name type="common">Barrel medic</name>
    <name type="synonym">Medicago tribuloides</name>
    <dbReference type="NCBI Taxonomy" id="3880"/>
    <lineage>
        <taxon>Eukaryota</taxon>
        <taxon>Viridiplantae</taxon>
        <taxon>Streptophyta</taxon>
        <taxon>Embryophyta</taxon>
        <taxon>Tracheophyta</taxon>
        <taxon>Spermatophyta</taxon>
        <taxon>Magnoliopsida</taxon>
        <taxon>eudicotyledons</taxon>
        <taxon>Gunneridae</taxon>
        <taxon>Pentapetalae</taxon>
        <taxon>rosids</taxon>
        <taxon>fabids</taxon>
        <taxon>Fabales</taxon>
        <taxon>Fabaceae</taxon>
        <taxon>Papilionoideae</taxon>
        <taxon>50 kb inversion clade</taxon>
        <taxon>NPAAA clade</taxon>
        <taxon>Hologalegina</taxon>
        <taxon>IRL clade</taxon>
        <taxon>Trifolieae</taxon>
        <taxon>Medicago</taxon>
    </lineage>
</organism>
<evidence type="ECO:0000313" key="2">
    <source>
        <dbReference type="EnsemblPlants" id="KEH39436"/>
    </source>
</evidence>
<evidence type="ECO:0000313" key="1">
    <source>
        <dbReference type="EMBL" id="KEH39436.1"/>
    </source>
</evidence>
<gene>
    <name evidence="1" type="ordered locus">MTR_2g096910</name>
</gene>
<accession>A0A072VCX3</accession>
<protein>
    <submittedName>
        <fullName evidence="1 2">Uncharacterized protein</fullName>
    </submittedName>
</protein>
<keyword evidence="3" id="KW-1185">Reference proteome</keyword>
<dbReference type="HOGENOM" id="CLU_2112487_0_0_1"/>
<dbReference type="Proteomes" id="UP000002051">
    <property type="component" value="Chromosome 2"/>
</dbReference>
<reference evidence="1 3" key="2">
    <citation type="journal article" date="2014" name="BMC Genomics">
        <title>An improved genome release (version Mt4.0) for the model legume Medicago truncatula.</title>
        <authorList>
            <person name="Tang H."/>
            <person name="Krishnakumar V."/>
            <person name="Bidwell S."/>
            <person name="Rosen B."/>
            <person name="Chan A."/>
            <person name="Zhou S."/>
            <person name="Gentzbittel L."/>
            <person name="Childs K.L."/>
            <person name="Yandell M."/>
            <person name="Gundlach H."/>
            <person name="Mayer K.F."/>
            <person name="Schwartz D.C."/>
            <person name="Town C.D."/>
        </authorList>
    </citation>
    <scope>GENOME REANNOTATION</scope>
    <source>
        <strain evidence="1">A17</strain>
        <strain evidence="2 3">cv. Jemalong A17</strain>
    </source>
</reference>
<dbReference type="AlphaFoldDB" id="A0A072VCX3"/>
<reference evidence="1 3" key="1">
    <citation type="journal article" date="2011" name="Nature">
        <title>The Medicago genome provides insight into the evolution of rhizobial symbioses.</title>
        <authorList>
            <person name="Young N.D."/>
            <person name="Debelle F."/>
            <person name="Oldroyd G.E."/>
            <person name="Geurts R."/>
            <person name="Cannon S.B."/>
            <person name="Udvardi M.K."/>
            <person name="Benedito V.A."/>
            <person name="Mayer K.F."/>
            <person name="Gouzy J."/>
            <person name="Schoof H."/>
            <person name="Van de Peer Y."/>
            <person name="Proost S."/>
            <person name="Cook D.R."/>
            <person name="Meyers B.C."/>
            <person name="Spannagl M."/>
            <person name="Cheung F."/>
            <person name="De Mita S."/>
            <person name="Krishnakumar V."/>
            <person name="Gundlach H."/>
            <person name="Zhou S."/>
            <person name="Mudge J."/>
            <person name="Bharti A.K."/>
            <person name="Murray J.D."/>
            <person name="Naoumkina M.A."/>
            <person name="Rosen B."/>
            <person name="Silverstein K.A."/>
            <person name="Tang H."/>
            <person name="Rombauts S."/>
            <person name="Zhao P.X."/>
            <person name="Zhou P."/>
            <person name="Barbe V."/>
            <person name="Bardou P."/>
            <person name="Bechner M."/>
            <person name="Bellec A."/>
            <person name="Berger A."/>
            <person name="Berges H."/>
            <person name="Bidwell S."/>
            <person name="Bisseling T."/>
            <person name="Choisne N."/>
            <person name="Couloux A."/>
            <person name="Denny R."/>
            <person name="Deshpande S."/>
            <person name="Dai X."/>
            <person name="Doyle J.J."/>
            <person name="Dudez A.M."/>
            <person name="Farmer A.D."/>
            <person name="Fouteau S."/>
            <person name="Franken C."/>
            <person name="Gibelin C."/>
            <person name="Gish J."/>
            <person name="Goldstein S."/>
            <person name="Gonzalez A.J."/>
            <person name="Green P.J."/>
            <person name="Hallab A."/>
            <person name="Hartog M."/>
            <person name="Hua A."/>
            <person name="Humphray S.J."/>
            <person name="Jeong D.H."/>
            <person name="Jing Y."/>
            <person name="Jocker A."/>
            <person name="Kenton S.M."/>
            <person name="Kim D.J."/>
            <person name="Klee K."/>
            <person name="Lai H."/>
            <person name="Lang C."/>
            <person name="Lin S."/>
            <person name="Macmil S.L."/>
            <person name="Magdelenat G."/>
            <person name="Matthews L."/>
            <person name="McCorrison J."/>
            <person name="Monaghan E.L."/>
            <person name="Mun J.H."/>
            <person name="Najar F.Z."/>
            <person name="Nicholson C."/>
            <person name="Noirot C."/>
            <person name="O'Bleness M."/>
            <person name="Paule C.R."/>
            <person name="Poulain J."/>
            <person name="Prion F."/>
            <person name="Qin B."/>
            <person name="Qu C."/>
            <person name="Retzel E.F."/>
            <person name="Riddle C."/>
            <person name="Sallet E."/>
            <person name="Samain S."/>
            <person name="Samson N."/>
            <person name="Sanders I."/>
            <person name="Saurat O."/>
            <person name="Scarpelli C."/>
            <person name="Schiex T."/>
            <person name="Segurens B."/>
            <person name="Severin A.J."/>
            <person name="Sherrier D.J."/>
            <person name="Shi R."/>
            <person name="Sims S."/>
            <person name="Singer S.R."/>
            <person name="Sinharoy S."/>
            <person name="Sterck L."/>
            <person name="Viollet A."/>
            <person name="Wang B.B."/>
            <person name="Wang K."/>
            <person name="Wang M."/>
            <person name="Wang X."/>
            <person name="Warfsmann J."/>
            <person name="Weissenbach J."/>
            <person name="White D.D."/>
            <person name="White J.D."/>
            <person name="Wiley G.B."/>
            <person name="Wincker P."/>
            <person name="Xing Y."/>
            <person name="Yang L."/>
            <person name="Yao Z."/>
            <person name="Ying F."/>
            <person name="Zhai J."/>
            <person name="Zhou L."/>
            <person name="Zuber A."/>
            <person name="Denarie J."/>
            <person name="Dixon R.A."/>
            <person name="May G.D."/>
            <person name="Schwartz D.C."/>
            <person name="Rogers J."/>
            <person name="Quetier F."/>
            <person name="Town C.D."/>
            <person name="Roe B.A."/>
        </authorList>
    </citation>
    <scope>NUCLEOTIDE SEQUENCE [LARGE SCALE GENOMIC DNA]</scope>
    <source>
        <strain evidence="1">A17</strain>
        <strain evidence="2 3">cv. Jemalong A17</strain>
    </source>
</reference>
<dbReference type="EMBL" id="CM001218">
    <property type="protein sequence ID" value="KEH39436.1"/>
    <property type="molecule type" value="Genomic_DNA"/>
</dbReference>
<evidence type="ECO:0000313" key="3">
    <source>
        <dbReference type="Proteomes" id="UP000002051"/>
    </source>
</evidence>
<name>A0A072VCX3_MEDTR</name>
<reference evidence="2" key="3">
    <citation type="submission" date="2015-04" db="UniProtKB">
        <authorList>
            <consortium name="EnsemblPlants"/>
        </authorList>
    </citation>
    <scope>IDENTIFICATION</scope>
    <source>
        <strain evidence="2">cv. Jemalong A17</strain>
    </source>
</reference>
<sequence length="115" mass="12964">MMNPFRMGNQIKSLVKHTSKVFCDSSLDKVPRLVSWKQPHENVIKLNVDGSSNGNQVILLMVVFYGIRQGVGFLAFLEVMGLQHYSCSHLAEGNSCVDQLAKFRAALDNEIRRHC</sequence>